<dbReference type="Proteomes" id="UP001501523">
    <property type="component" value="Unassembled WGS sequence"/>
</dbReference>
<dbReference type="InterPro" id="IPR043128">
    <property type="entry name" value="Rev_trsase/Diguanyl_cyclase"/>
</dbReference>
<feature type="domain" description="GGDEF" evidence="4">
    <location>
        <begin position="1102"/>
        <end position="1235"/>
    </location>
</feature>
<dbReference type="SMART" id="SM00052">
    <property type="entry name" value="EAL"/>
    <property type="match status" value="1"/>
</dbReference>
<dbReference type="Pfam" id="PF00563">
    <property type="entry name" value="EAL"/>
    <property type="match status" value="1"/>
</dbReference>
<dbReference type="SUPFAM" id="SSF63829">
    <property type="entry name" value="Calcium-dependent phosphotriesterase"/>
    <property type="match status" value="2"/>
</dbReference>
<dbReference type="PROSITE" id="PS50883">
    <property type="entry name" value="EAL"/>
    <property type="match status" value="1"/>
</dbReference>
<dbReference type="SUPFAM" id="SSF55785">
    <property type="entry name" value="PYP-like sensor domain (PAS domain)"/>
    <property type="match status" value="2"/>
</dbReference>
<dbReference type="InterPro" id="IPR000160">
    <property type="entry name" value="GGDEF_dom"/>
</dbReference>
<dbReference type="Pfam" id="PF07494">
    <property type="entry name" value="Reg_prop"/>
    <property type="match status" value="5"/>
</dbReference>
<dbReference type="CDD" id="cd00146">
    <property type="entry name" value="PKD"/>
    <property type="match status" value="1"/>
</dbReference>
<dbReference type="SUPFAM" id="SSF55073">
    <property type="entry name" value="Nucleotide cyclase"/>
    <property type="match status" value="1"/>
</dbReference>
<dbReference type="InterPro" id="IPR035965">
    <property type="entry name" value="PAS-like_dom_sf"/>
</dbReference>
<dbReference type="CDD" id="cd00130">
    <property type="entry name" value="PAS"/>
    <property type="match status" value="2"/>
</dbReference>
<comment type="caution">
    <text evidence="5">The sequence shown here is derived from an EMBL/GenBank/DDBJ whole genome shotgun (WGS) entry which is preliminary data.</text>
</comment>
<keyword evidence="6" id="KW-1185">Reference proteome</keyword>
<dbReference type="PROSITE" id="PS50113">
    <property type="entry name" value="PAC"/>
    <property type="match status" value="2"/>
</dbReference>
<dbReference type="InterPro" id="IPR011110">
    <property type="entry name" value="Reg_prop"/>
</dbReference>
<accession>A0ABN1IKW2</accession>
<sequence length="1510" mass="167416">MIACIVCSASAQGEAVRRDFFFQTIGTDHGLAQNSVIAFLQDRAGFIWIGTAGGLQQYDGYGFNTYEHSGDDPDSPPAGPVTALAEDGDGNIWIGSSTLGLIRHTPSTGVFQHMGTTEPGTDASWSTVRALRFDPRQGLWIASDAGIALVDTTNGRTKRRLPIVQEDNGALHVRKLDLTDDGTLWIASSAGLLRLVPGTDALERVATDRIDDPQALLLDHARRLHVATANGVYRIMPDGSAEQAWPAQGHYPVTAMVEDPRGRLWFAVPNEGLAVFDAAGNQTQWLKPDNGLAGSPPDATVTSLDIDRSGLLWVGTLERGIAKVDPNGTLFRYVADREPGPASTAANYIRALFEDASGGLWLGADGDGPKRYDRAANRFDHYTDLIANGLKDTARDPRVTVSAFADAGGGRLWVGTNHGVALLDPVHRQASFLPTDAKGAHGLPDVDVRSLLSARDGTLWIGSARGGLVQHSPGKRTWTLFRRDASETAIGGLADDRIVVLHEDREGRIWVGTMTGLNLIDPVQRSVRVFRNDPADAHSLSANLVRAFQETEDGQLWIGTQSGLDRLDVLDAEHARFTRWLPRDGLPSGTVYAIADDRMGRLWLSTNRGIASFDRTSSTFRTFTLADGLQGMEFNGSACAMLRDGQLAFGGVNGLNLFSPQAIVGSRYAAPVVFTNVRIGNRDAHVLHEGSQLQMEAADRIVRFEFAALDFTAPDRNQFAYQLDGFDDHWIEAGARHEATYTNLDPGRYTFKVRGSNHDGYWNDRIATIALHVTPPWWDSPAAKVAYVLIAAAALLLAWRAHRRRRSEERAYHRDLKEREDRLRLALWGSGDDFWDWSIARNEVVVTGTGDLFKGVQRRPARLPYAWLREHLHVDDLPAVERRLENHINRTTDTFESEHRLRRRDGRWTWSLARGKIVERDEDGQPLRMCGTARDVTEERAAEQDRRVAQEVIRSMAEAVAVSDLDYHFLTVNPAFTRITGWRQEEIAGQPTALLNCSQHPAEHYVAIRDKLARSGHWRGELWQRRKDGDEFLSWSEISEVRDANGVRTHYVSVISDITDRKRTEQELRYLANYDALTGLPNRTLLSERIGHAIVRARRGAHKIAVLFLDLDRFKHVNDSMGHAAGDRMLKAAGNRLRQVVREGDSVARLGGDEFTIVLEDIGSAEAERVAEKVIAAFEEPLELDNGQEVVISPSIGISLYPDHGQVPTDLLKFADTAMYQAKEHGRKTWMVYTEAMDAAARLRATTVAALRKALERNELSLVYQPKLSLLDERITGVEALLRWRSGDLGNVSPGVFIPIAEETGLIVEIGDWVVAQACAQLARWREAGIHDITMSVNVSVAQLRRGDLIRRLCDVLAEHDIAPNQLELELTESMVMANAEQSITTLRRLKAIGVTLAIDDFGTGYSSLSYLKRLPIDTLKIDKEFVGDITTDPDDEAITATVITMAHSLGLNVVAEGVERAEQVEYLREQDCDEIQGHWLAFPLPPDQCLAFLRERAQRRRVALGEPHP</sequence>
<dbReference type="SMART" id="SM00091">
    <property type="entry name" value="PAS"/>
    <property type="match status" value="1"/>
</dbReference>
<dbReference type="Pfam" id="PF08447">
    <property type="entry name" value="PAS_3"/>
    <property type="match status" value="1"/>
</dbReference>
<dbReference type="EMBL" id="BAAAEU010000010">
    <property type="protein sequence ID" value="GAA0716125.1"/>
    <property type="molecule type" value="Genomic_DNA"/>
</dbReference>
<dbReference type="InterPro" id="IPR013655">
    <property type="entry name" value="PAS_fold_3"/>
</dbReference>
<dbReference type="Gene3D" id="2.60.40.10">
    <property type="entry name" value="Immunoglobulins"/>
    <property type="match status" value="1"/>
</dbReference>
<evidence type="ECO:0000259" key="1">
    <source>
        <dbReference type="PROSITE" id="PS50112"/>
    </source>
</evidence>
<dbReference type="Gene3D" id="2.130.10.10">
    <property type="entry name" value="YVTN repeat-like/Quinoprotein amine dehydrogenase"/>
    <property type="match status" value="3"/>
</dbReference>
<dbReference type="InterPro" id="IPR001633">
    <property type="entry name" value="EAL_dom"/>
</dbReference>
<dbReference type="SMART" id="SM00086">
    <property type="entry name" value="PAC"/>
    <property type="match status" value="2"/>
</dbReference>
<name>A0ABN1IKW2_9GAMM</name>
<evidence type="ECO:0000259" key="2">
    <source>
        <dbReference type="PROSITE" id="PS50113"/>
    </source>
</evidence>
<dbReference type="RefSeq" id="WP_343791025.1">
    <property type="nucleotide sequence ID" value="NZ_BAAAEU010000010.1"/>
</dbReference>
<dbReference type="InterPro" id="IPR000700">
    <property type="entry name" value="PAS-assoc_C"/>
</dbReference>
<evidence type="ECO:0000313" key="5">
    <source>
        <dbReference type="EMBL" id="GAA0716125.1"/>
    </source>
</evidence>
<dbReference type="Gene3D" id="3.30.450.20">
    <property type="entry name" value="PAS domain"/>
    <property type="match status" value="2"/>
</dbReference>
<dbReference type="NCBIfam" id="TIGR00254">
    <property type="entry name" value="GGDEF"/>
    <property type="match status" value="1"/>
</dbReference>
<gene>
    <name evidence="5" type="ORF">GCM10009105_22240</name>
</gene>
<evidence type="ECO:0000259" key="3">
    <source>
        <dbReference type="PROSITE" id="PS50883"/>
    </source>
</evidence>
<dbReference type="Pfam" id="PF07495">
    <property type="entry name" value="Y_Y_Y"/>
    <property type="match status" value="1"/>
</dbReference>
<evidence type="ECO:0000313" key="6">
    <source>
        <dbReference type="Proteomes" id="UP001501523"/>
    </source>
</evidence>
<dbReference type="CDD" id="cd01949">
    <property type="entry name" value="GGDEF"/>
    <property type="match status" value="1"/>
</dbReference>
<dbReference type="Pfam" id="PF00989">
    <property type="entry name" value="PAS"/>
    <property type="match status" value="1"/>
</dbReference>
<dbReference type="Pfam" id="PF00990">
    <property type="entry name" value="GGDEF"/>
    <property type="match status" value="1"/>
</dbReference>
<dbReference type="InterPro" id="IPR011123">
    <property type="entry name" value="Y_Y_Y"/>
</dbReference>
<dbReference type="InterPro" id="IPR000014">
    <property type="entry name" value="PAS"/>
</dbReference>
<dbReference type="PROSITE" id="PS50112">
    <property type="entry name" value="PAS"/>
    <property type="match status" value="1"/>
</dbReference>
<feature type="domain" description="PAC" evidence="2">
    <location>
        <begin position="895"/>
        <end position="948"/>
    </location>
</feature>
<dbReference type="CDD" id="cd01948">
    <property type="entry name" value="EAL"/>
    <property type="match status" value="1"/>
</dbReference>
<dbReference type="PANTHER" id="PTHR44757:SF2">
    <property type="entry name" value="BIOFILM ARCHITECTURE MAINTENANCE PROTEIN MBAA"/>
    <property type="match status" value="1"/>
</dbReference>
<dbReference type="InterPro" id="IPR013783">
    <property type="entry name" value="Ig-like_fold"/>
</dbReference>
<dbReference type="InterPro" id="IPR013767">
    <property type="entry name" value="PAS_fold"/>
</dbReference>
<dbReference type="PROSITE" id="PS50887">
    <property type="entry name" value="GGDEF"/>
    <property type="match status" value="1"/>
</dbReference>
<proteinExistence type="predicted"/>
<dbReference type="SUPFAM" id="SSF141868">
    <property type="entry name" value="EAL domain-like"/>
    <property type="match status" value="1"/>
</dbReference>
<dbReference type="InterPro" id="IPR029787">
    <property type="entry name" value="Nucleotide_cyclase"/>
</dbReference>
<protein>
    <submittedName>
        <fullName evidence="5">EAL domain-containing protein</fullName>
    </submittedName>
</protein>
<dbReference type="Gene3D" id="3.20.20.450">
    <property type="entry name" value="EAL domain"/>
    <property type="match status" value="1"/>
</dbReference>
<feature type="domain" description="PAS" evidence="1">
    <location>
        <begin position="945"/>
        <end position="990"/>
    </location>
</feature>
<dbReference type="InterPro" id="IPR001610">
    <property type="entry name" value="PAC"/>
</dbReference>
<dbReference type="PANTHER" id="PTHR44757">
    <property type="entry name" value="DIGUANYLATE CYCLASE DGCP"/>
    <property type="match status" value="1"/>
</dbReference>
<evidence type="ECO:0000259" key="4">
    <source>
        <dbReference type="PROSITE" id="PS50887"/>
    </source>
</evidence>
<dbReference type="SUPFAM" id="SSF101898">
    <property type="entry name" value="NHL repeat"/>
    <property type="match status" value="1"/>
</dbReference>
<reference evidence="5 6" key="1">
    <citation type="journal article" date="2019" name="Int. J. Syst. Evol. Microbiol.">
        <title>The Global Catalogue of Microorganisms (GCM) 10K type strain sequencing project: providing services to taxonomists for standard genome sequencing and annotation.</title>
        <authorList>
            <consortium name="The Broad Institute Genomics Platform"/>
            <consortium name="The Broad Institute Genome Sequencing Center for Infectious Disease"/>
            <person name="Wu L."/>
            <person name="Ma J."/>
        </authorList>
    </citation>
    <scope>NUCLEOTIDE SEQUENCE [LARGE SCALE GENOMIC DNA]</scope>
    <source>
        <strain evidence="5 6">JCM 15421</strain>
    </source>
</reference>
<feature type="domain" description="EAL" evidence="3">
    <location>
        <begin position="1244"/>
        <end position="1498"/>
    </location>
</feature>
<dbReference type="SMART" id="SM00267">
    <property type="entry name" value="GGDEF"/>
    <property type="match status" value="1"/>
</dbReference>
<dbReference type="NCBIfam" id="TIGR00229">
    <property type="entry name" value="sensory_box"/>
    <property type="match status" value="2"/>
</dbReference>
<dbReference type="InterPro" id="IPR052155">
    <property type="entry name" value="Biofilm_reg_signaling"/>
</dbReference>
<dbReference type="InterPro" id="IPR015943">
    <property type="entry name" value="WD40/YVTN_repeat-like_dom_sf"/>
</dbReference>
<organism evidence="5 6">
    <name type="scientific">Dokdonella soli</name>
    <dbReference type="NCBI Taxonomy" id="529810"/>
    <lineage>
        <taxon>Bacteria</taxon>
        <taxon>Pseudomonadati</taxon>
        <taxon>Pseudomonadota</taxon>
        <taxon>Gammaproteobacteria</taxon>
        <taxon>Lysobacterales</taxon>
        <taxon>Rhodanobacteraceae</taxon>
        <taxon>Dokdonella</taxon>
    </lineage>
</organism>
<feature type="domain" description="PAC" evidence="2">
    <location>
        <begin position="1018"/>
        <end position="1070"/>
    </location>
</feature>
<dbReference type="Gene3D" id="3.30.70.270">
    <property type="match status" value="1"/>
</dbReference>
<dbReference type="InterPro" id="IPR035919">
    <property type="entry name" value="EAL_sf"/>
</dbReference>